<feature type="chain" id="PRO_5042989191" evidence="2">
    <location>
        <begin position="37"/>
        <end position="290"/>
    </location>
</feature>
<reference evidence="4" key="1">
    <citation type="submission" date="2022-10" db="EMBL/GenBank/DDBJ databases">
        <title>Genome assembly of Pristionchus species.</title>
        <authorList>
            <person name="Yoshida K."/>
            <person name="Sommer R.J."/>
        </authorList>
    </citation>
    <scope>NUCLEOTIDE SEQUENCE [LARGE SCALE GENOMIC DNA]</scope>
    <source>
        <strain evidence="4">RS5460</strain>
    </source>
</reference>
<feature type="non-terminal residue" evidence="3">
    <location>
        <position position="290"/>
    </location>
</feature>
<evidence type="ECO:0000256" key="2">
    <source>
        <dbReference type="SAM" id="SignalP"/>
    </source>
</evidence>
<feature type="non-terminal residue" evidence="3">
    <location>
        <position position="1"/>
    </location>
</feature>
<feature type="signal peptide" evidence="2">
    <location>
        <begin position="1"/>
        <end position="36"/>
    </location>
</feature>
<dbReference type="Proteomes" id="UP001328107">
    <property type="component" value="Unassembled WGS sequence"/>
</dbReference>
<keyword evidence="4" id="KW-1185">Reference proteome</keyword>
<feature type="compositionally biased region" description="Basic and acidic residues" evidence="1">
    <location>
        <begin position="145"/>
        <end position="158"/>
    </location>
</feature>
<proteinExistence type="predicted"/>
<feature type="region of interest" description="Disordered" evidence="1">
    <location>
        <begin position="145"/>
        <end position="167"/>
    </location>
</feature>
<evidence type="ECO:0000256" key="1">
    <source>
        <dbReference type="SAM" id="MobiDB-lite"/>
    </source>
</evidence>
<evidence type="ECO:0000313" key="3">
    <source>
        <dbReference type="EMBL" id="GMR46579.1"/>
    </source>
</evidence>
<keyword evidence="2" id="KW-0732">Signal</keyword>
<sequence length="290" mass="31773">LFRRGTLSGCGSTRFRCCTMTRLLLVLLVVVLRTAGQVQPINEVIADTLRQTVNIFLTNRPFAGSDPREGLLKLACVPCKLVVMVTRLSVQNVPGLGPLLTGVCTFIIGDVTTCTDQIGFIALALEFADNDQACERFWACAKAPEPEEKKKKKDEKGPRRLHPSRPGLDLPEDAIILPLTPYLNETDDVTVEIIKHLPRTKGVSGTTPRPSIFRGTIDGARSFAGGMFSSFTKMVGFGGASRPFSDSHYSRHNPYHTRDAQEKTRAGYGGNLGFGAFANPFLDFIGKKKR</sequence>
<dbReference type="AlphaFoldDB" id="A0AAN5CLE8"/>
<dbReference type="EMBL" id="BTRK01000004">
    <property type="protein sequence ID" value="GMR46579.1"/>
    <property type="molecule type" value="Genomic_DNA"/>
</dbReference>
<organism evidence="3 4">
    <name type="scientific">Pristionchus mayeri</name>
    <dbReference type="NCBI Taxonomy" id="1317129"/>
    <lineage>
        <taxon>Eukaryota</taxon>
        <taxon>Metazoa</taxon>
        <taxon>Ecdysozoa</taxon>
        <taxon>Nematoda</taxon>
        <taxon>Chromadorea</taxon>
        <taxon>Rhabditida</taxon>
        <taxon>Rhabditina</taxon>
        <taxon>Diplogasteromorpha</taxon>
        <taxon>Diplogasteroidea</taxon>
        <taxon>Neodiplogasteridae</taxon>
        <taxon>Pristionchus</taxon>
    </lineage>
</organism>
<comment type="caution">
    <text evidence="3">The sequence shown here is derived from an EMBL/GenBank/DDBJ whole genome shotgun (WGS) entry which is preliminary data.</text>
</comment>
<protein>
    <submittedName>
        <fullName evidence="3">Uncharacterized protein</fullName>
    </submittedName>
</protein>
<gene>
    <name evidence="3" type="ORF">PMAYCL1PPCAC_16774</name>
</gene>
<name>A0AAN5CLE8_9BILA</name>
<accession>A0AAN5CLE8</accession>
<evidence type="ECO:0000313" key="4">
    <source>
        <dbReference type="Proteomes" id="UP001328107"/>
    </source>
</evidence>